<dbReference type="AlphaFoldDB" id="A0A0B6YI18"/>
<gene>
    <name evidence="1" type="primary">ORF26232</name>
</gene>
<protein>
    <submittedName>
        <fullName evidence="1">Uncharacterized protein</fullName>
    </submittedName>
</protein>
<proteinExistence type="predicted"/>
<evidence type="ECO:0000313" key="1">
    <source>
        <dbReference type="EMBL" id="CEK55868.1"/>
    </source>
</evidence>
<name>A0A0B6YI18_9EUPU</name>
<sequence length="64" mass="7410">LSSTHRYRKSACVPHRTMGVFGQKRRISAYQNLHTLCKEFGCITLKHKTTTSAPRYAKRLSLSW</sequence>
<organism evidence="1">
    <name type="scientific">Arion vulgaris</name>
    <dbReference type="NCBI Taxonomy" id="1028688"/>
    <lineage>
        <taxon>Eukaryota</taxon>
        <taxon>Metazoa</taxon>
        <taxon>Spiralia</taxon>
        <taxon>Lophotrochozoa</taxon>
        <taxon>Mollusca</taxon>
        <taxon>Gastropoda</taxon>
        <taxon>Heterobranchia</taxon>
        <taxon>Euthyneura</taxon>
        <taxon>Panpulmonata</taxon>
        <taxon>Eupulmonata</taxon>
        <taxon>Stylommatophora</taxon>
        <taxon>Helicina</taxon>
        <taxon>Arionoidea</taxon>
        <taxon>Arionidae</taxon>
        <taxon>Arion</taxon>
    </lineage>
</organism>
<reference evidence="1" key="1">
    <citation type="submission" date="2014-12" db="EMBL/GenBank/DDBJ databases">
        <title>Insight into the proteome of Arion vulgaris.</title>
        <authorList>
            <person name="Aradska J."/>
            <person name="Bulat T."/>
            <person name="Smidak R."/>
            <person name="Sarate P."/>
            <person name="Gangsoo J."/>
            <person name="Sialana F."/>
            <person name="Bilban M."/>
            <person name="Lubec G."/>
        </authorList>
    </citation>
    <scope>NUCLEOTIDE SEQUENCE</scope>
    <source>
        <tissue evidence="1">Skin</tissue>
    </source>
</reference>
<accession>A0A0B6YI18</accession>
<dbReference type="EMBL" id="HACG01009003">
    <property type="protein sequence ID" value="CEK55868.1"/>
    <property type="molecule type" value="Transcribed_RNA"/>
</dbReference>
<feature type="non-terminal residue" evidence="1">
    <location>
        <position position="1"/>
    </location>
</feature>